<keyword evidence="2" id="KW-1185">Reference proteome</keyword>
<dbReference type="PROSITE" id="PS51257">
    <property type="entry name" value="PROKAR_LIPOPROTEIN"/>
    <property type="match status" value="1"/>
</dbReference>
<accession>A0ABX9DS71</accession>
<sequence length="67" mass="7877">MYNKLYQVVYMIISSCIYNGVHYNELSVLNILVLLGQQNKKKARNIYQTNTTFIVAFTEQLLFIVKK</sequence>
<organism evidence="1 2">
    <name type="scientific">Prevotella pallens</name>
    <dbReference type="NCBI Taxonomy" id="60133"/>
    <lineage>
        <taxon>Bacteria</taxon>
        <taxon>Pseudomonadati</taxon>
        <taxon>Bacteroidota</taxon>
        <taxon>Bacteroidia</taxon>
        <taxon>Bacteroidales</taxon>
        <taxon>Prevotellaceae</taxon>
        <taxon>Prevotella</taxon>
    </lineage>
</organism>
<reference evidence="1 2" key="1">
    <citation type="submission" date="2018-06" db="EMBL/GenBank/DDBJ databases">
        <title>Genomic Encyclopedia of Archaeal and Bacterial Type Strains, Phase II (KMG-II): from individual species to whole genera.</title>
        <authorList>
            <person name="Goeker M."/>
        </authorList>
    </citation>
    <scope>NUCLEOTIDE SEQUENCE [LARGE SCALE GENOMIC DNA]</scope>
    <source>
        <strain evidence="1 2">DSM 18710</strain>
    </source>
</reference>
<gene>
    <name evidence="1" type="ORF">BC673_12332</name>
</gene>
<dbReference type="EMBL" id="QLTQ01000023">
    <property type="protein sequence ID" value="RAS43494.1"/>
    <property type="molecule type" value="Genomic_DNA"/>
</dbReference>
<proteinExistence type="predicted"/>
<name>A0ABX9DS71_9BACT</name>
<protein>
    <submittedName>
        <fullName evidence="1">Uncharacterized protein</fullName>
    </submittedName>
</protein>
<evidence type="ECO:0000313" key="2">
    <source>
        <dbReference type="Proteomes" id="UP000249852"/>
    </source>
</evidence>
<dbReference type="Proteomes" id="UP000249852">
    <property type="component" value="Unassembled WGS sequence"/>
</dbReference>
<evidence type="ECO:0000313" key="1">
    <source>
        <dbReference type="EMBL" id="RAS43494.1"/>
    </source>
</evidence>
<comment type="caution">
    <text evidence="1">The sequence shown here is derived from an EMBL/GenBank/DDBJ whole genome shotgun (WGS) entry which is preliminary data.</text>
</comment>